<gene>
    <name evidence="2" type="ORF">A6R68_05846</name>
</gene>
<comment type="subcellular location">
    <subcellularLocation>
        <location evidence="1">Autolysosome</location>
    </subcellularLocation>
</comment>
<keyword evidence="3" id="KW-1185">Reference proteome</keyword>
<reference evidence="2 3" key="1">
    <citation type="submission" date="2016-06" db="EMBL/GenBank/DDBJ databases">
        <title>The Draft Genome Sequence and Annotation of the Desert Woodrat Neotoma lepida.</title>
        <authorList>
            <person name="Campbell M."/>
            <person name="Oakeson K.F."/>
            <person name="Yandell M."/>
            <person name="Halpert J.R."/>
            <person name="Dearing D."/>
        </authorList>
    </citation>
    <scope>NUCLEOTIDE SEQUENCE [LARGE SCALE GENOMIC DNA]</scope>
    <source>
        <strain evidence="2">417</strain>
        <tissue evidence="2">Liver</tissue>
    </source>
</reference>
<organism evidence="2 3">
    <name type="scientific">Neotoma lepida</name>
    <name type="common">Desert woodrat</name>
    <dbReference type="NCBI Taxonomy" id="56216"/>
    <lineage>
        <taxon>Eukaryota</taxon>
        <taxon>Metazoa</taxon>
        <taxon>Chordata</taxon>
        <taxon>Craniata</taxon>
        <taxon>Vertebrata</taxon>
        <taxon>Euteleostomi</taxon>
        <taxon>Mammalia</taxon>
        <taxon>Eutheria</taxon>
        <taxon>Euarchontoglires</taxon>
        <taxon>Glires</taxon>
        <taxon>Rodentia</taxon>
        <taxon>Myomorpha</taxon>
        <taxon>Muroidea</taxon>
        <taxon>Cricetidae</taxon>
        <taxon>Neotominae</taxon>
        <taxon>Neotoma</taxon>
    </lineage>
</organism>
<dbReference type="GO" id="GO:0008198">
    <property type="term" value="F:ferrous iron binding"/>
    <property type="evidence" value="ECO:0007669"/>
    <property type="project" value="TreeGrafter"/>
</dbReference>
<evidence type="ECO:0008006" key="4">
    <source>
        <dbReference type="Google" id="ProtNLM"/>
    </source>
</evidence>
<evidence type="ECO:0000313" key="3">
    <source>
        <dbReference type="Proteomes" id="UP000092124"/>
    </source>
</evidence>
<proteinExistence type="predicted"/>
<sequence>MSTQSSRKYTREVEATIDCLISMHLQASDTYLSLRFFFKNNTSMEGLVHFFRDLSEDKANSDVQLCHFLENYFLEKELKLIKKISNTLTNLRLQASEEDSMIEERTDYVDYIIEPPWLPYNHHMIAFLDFQVDVLPSAYLREPKKQQPCESHHGVRLLLRTLTVSYHVLTSP</sequence>
<comment type="caution">
    <text evidence="2">The sequence shown here is derived from an EMBL/GenBank/DDBJ whole genome shotgun (WGS) entry which is preliminary data.</text>
</comment>
<dbReference type="STRING" id="56216.A0A1A6GJW7"/>
<protein>
    <recommendedName>
        <fullName evidence="4">Ferritin</fullName>
    </recommendedName>
</protein>
<evidence type="ECO:0000313" key="2">
    <source>
        <dbReference type="EMBL" id="OBS65627.1"/>
    </source>
</evidence>
<dbReference type="InterPro" id="IPR009078">
    <property type="entry name" value="Ferritin-like_SF"/>
</dbReference>
<dbReference type="InterPro" id="IPR001519">
    <property type="entry name" value="Ferritin"/>
</dbReference>
<dbReference type="Gene3D" id="1.20.1260.10">
    <property type="match status" value="2"/>
</dbReference>
<dbReference type="PANTHER" id="PTHR11431">
    <property type="entry name" value="FERRITIN"/>
    <property type="match status" value="1"/>
</dbReference>
<dbReference type="GO" id="GO:0006879">
    <property type="term" value="P:intracellular iron ion homeostasis"/>
    <property type="evidence" value="ECO:0007669"/>
    <property type="project" value="InterPro"/>
</dbReference>
<dbReference type="AlphaFoldDB" id="A0A1A6GJW7"/>
<dbReference type="GO" id="GO:0044754">
    <property type="term" value="C:autolysosome"/>
    <property type="evidence" value="ECO:0007669"/>
    <property type="project" value="UniProtKB-SubCell"/>
</dbReference>
<dbReference type="EMBL" id="LZPO01089909">
    <property type="protein sequence ID" value="OBS65627.1"/>
    <property type="molecule type" value="Genomic_DNA"/>
</dbReference>
<dbReference type="Proteomes" id="UP000092124">
    <property type="component" value="Unassembled WGS sequence"/>
</dbReference>
<name>A0A1A6GJW7_NEOLE</name>
<dbReference type="GO" id="GO:0008199">
    <property type="term" value="F:ferric iron binding"/>
    <property type="evidence" value="ECO:0007669"/>
    <property type="project" value="InterPro"/>
</dbReference>
<dbReference type="PROSITE" id="PS00204">
    <property type="entry name" value="FERRITIN_2"/>
    <property type="match status" value="1"/>
</dbReference>
<dbReference type="OrthoDB" id="9606880at2759"/>
<dbReference type="InterPro" id="IPR012347">
    <property type="entry name" value="Ferritin-like"/>
</dbReference>
<dbReference type="GO" id="GO:0006826">
    <property type="term" value="P:iron ion transport"/>
    <property type="evidence" value="ECO:0007669"/>
    <property type="project" value="InterPro"/>
</dbReference>
<evidence type="ECO:0000256" key="1">
    <source>
        <dbReference type="ARBA" id="ARBA00044942"/>
    </source>
</evidence>
<dbReference type="PANTHER" id="PTHR11431:SF47">
    <property type="entry name" value="FERRITIN LIGHT CHAIN"/>
    <property type="match status" value="1"/>
</dbReference>
<dbReference type="InterPro" id="IPR014034">
    <property type="entry name" value="Ferritin_CS"/>
</dbReference>
<dbReference type="SUPFAM" id="SSF47240">
    <property type="entry name" value="Ferritin-like"/>
    <property type="match status" value="1"/>
</dbReference>
<accession>A0A1A6GJW7</accession>